<evidence type="ECO:0008006" key="6">
    <source>
        <dbReference type="Google" id="ProtNLM"/>
    </source>
</evidence>
<dbReference type="InterPro" id="IPR032876">
    <property type="entry name" value="J_dom"/>
</dbReference>
<dbReference type="RefSeq" id="WP_085880552.1">
    <property type="nucleotide sequence ID" value="NZ_FWFZ01000031.1"/>
</dbReference>
<gene>
    <name evidence="4" type="ORF">ROA7023_03805</name>
</gene>
<dbReference type="Proteomes" id="UP000193900">
    <property type="component" value="Unassembled WGS sequence"/>
</dbReference>
<evidence type="ECO:0000259" key="3">
    <source>
        <dbReference type="Pfam" id="PF23666"/>
    </source>
</evidence>
<dbReference type="Pfam" id="PF13550">
    <property type="entry name" value="Phage-tail_3"/>
    <property type="match status" value="1"/>
</dbReference>
<dbReference type="EMBL" id="FWFZ01000031">
    <property type="protein sequence ID" value="SLN74535.1"/>
    <property type="molecule type" value="Genomic_DNA"/>
</dbReference>
<evidence type="ECO:0000313" key="4">
    <source>
        <dbReference type="EMBL" id="SLN74535.1"/>
    </source>
</evidence>
<keyword evidence="5" id="KW-1185">Reference proteome</keyword>
<name>A0A1Y5TX45_9RHOB</name>
<proteinExistence type="predicted"/>
<dbReference type="InterPro" id="IPR025195">
    <property type="entry name" value="GTA_TIM_dom"/>
</dbReference>
<accession>A0A1Y5TX45</accession>
<dbReference type="Pfam" id="PF13547">
    <property type="entry name" value="GTA_TIM"/>
    <property type="match status" value="1"/>
</dbReference>
<evidence type="ECO:0000313" key="5">
    <source>
        <dbReference type="Proteomes" id="UP000193900"/>
    </source>
</evidence>
<feature type="domain" description="GTA TIM-barrel-like" evidence="1">
    <location>
        <begin position="446"/>
        <end position="737"/>
    </location>
</feature>
<dbReference type="Gene3D" id="3.20.20.80">
    <property type="entry name" value="Glycosidases"/>
    <property type="match status" value="1"/>
</dbReference>
<reference evidence="4 5" key="1">
    <citation type="submission" date="2017-03" db="EMBL/GenBank/DDBJ databases">
        <authorList>
            <person name="Afonso C.L."/>
            <person name="Miller P.J."/>
            <person name="Scott M.A."/>
            <person name="Spackman E."/>
            <person name="Goraichik I."/>
            <person name="Dimitrov K.M."/>
            <person name="Suarez D.L."/>
            <person name="Swayne D.E."/>
        </authorList>
    </citation>
    <scope>NUCLEOTIDE SEQUENCE [LARGE SCALE GENOMIC DNA]</scope>
    <source>
        <strain evidence="4 5">CECT 7023</strain>
    </source>
</reference>
<organism evidence="4 5">
    <name type="scientific">Roseisalinus antarcticus</name>
    <dbReference type="NCBI Taxonomy" id="254357"/>
    <lineage>
        <taxon>Bacteria</taxon>
        <taxon>Pseudomonadati</taxon>
        <taxon>Pseudomonadota</taxon>
        <taxon>Alphaproteobacteria</taxon>
        <taxon>Rhodobacterales</taxon>
        <taxon>Roseobacteraceae</taxon>
        <taxon>Roseisalinus</taxon>
    </lineage>
</organism>
<evidence type="ECO:0000259" key="2">
    <source>
        <dbReference type="Pfam" id="PF13550"/>
    </source>
</evidence>
<dbReference type="Pfam" id="PF23666">
    <property type="entry name" value="Rcc01698_C"/>
    <property type="match status" value="1"/>
</dbReference>
<dbReference type="InterPro" id="IPR056490">
    <property type="entry name" value="Rcc01698_C"/>
</dbReference>
<protein>
    <recommendedName>
        <fullName evidence="6">GTA TIM-barrel-like domain protein</fullName>
    </recommendedName>
</protein>
<feature type="domain" description="Rcc01698-like C-terminal" evidence="3">
    <location>
        <begin position="1050"/>
        <end position="1149"/>
    </location>
</feature>
<sequence length="1313" mass="139772">MATLVLGAAGAALGGSIGGAVLGVSAATIGGFVGSTIGSAVDSWIISSLAPTQRIEGPRLDTLRITSATEGAVVPRVFGRMRLGGQLIWATDFREETTTTSGGGKGGGGPKTETTEYLYYASFAVALCEGEITGLGRVWADGKLLDTSGITLRWYPGSETQTPDPVITSKMGADRAPAYRGTAYVMFDDMPLQDHGNRLPQLSFEVFRTLAEDGGAETLVRSVAILPGAGEFSYATTAHRRGADGSEVTQNVHAIADRADFLVSLDNLQAAVPNLEAVTLIASWFGDDLRAGACEIRPRVEQDVDSSTPDNWRVNGLDWTNALVVTANANGLPMFGGTPSDGSIVQAIQELKARGLRVTFRPQLLMDILVGNAMPDPYSNNAAASGQGAFPLASRITCSPAAGFTGTVDKSVGAGSQIADFFGDAAVSDFDVVGEAVSWTGASGDWGYRRMVLHYAHICDAAGGVDAFLIGGQLPSLTTVRSGAVTYPAVTQLIDLAEDAAAVLGSGVAVSYGADWSEYSGHRPDDGSNDVYFHLDPLWSNAAVDFVGIDNFMPVSDWRSGADHLDAVAGWESIYDRAYLKANMAGGEFFDWIYASPADRAGQTRTAIVDTGGKPWVYRAKDIRSWWSNQHYNSPGGVESASPTDWTAEMKPIRFTALGCPAIDRGTNQPSAVQMGRSSDSAVPYHSRGYRDDAIQRSFLEASLAFWSDPTNNPAGMVDLANSSVWAWDARPYPQFPDILTVWSDTGDWEIGYWITGRLGSSSLPALVSALCLRARLPANRFDASALVGSCEGLVITGLESPRGTISGLARHFGFDAVESEGLIRFVMRNRNASVTLTHDDLVDTGSGDILELIRGQETELSQSLKWQVIRSDGDFDPAQVEARRITVTSQRANMESFPLAVSLQEAERRVQRALIEEWAAREKASFKLPPSRLALDPSDVVILAHDGRGMSFRLVSIADSGVRCIEAIRQDQQAYDSIPGLARASVPRVPVVFGTPVVALMDLPQLAEGVPAHRPYVAAHALPWPGSMAALRSPTTDAFELVTTFGLRAQIGVVAAEFAPGPTSRFDHVNALLIDLYSGQMASVTDLTLFAGANSLAIESSPGVWEIVQAGTVELVSSRRYRLSRLLRGQRGTEGAIGSPTPVGSRVVVLDDTIFPLPIAESDVGIPYNWRVGPSARAVSDDSYRGAAFTAEGVGLRPFSVAHVQQPYLRPRAGDDLLIAWTRRSRSLAADTWAGINVPLIEGGLSFEVDILDGASVVRTLATSVSSVVYSAAAQTADFGAPLAARDSLSIRIFQLSDLVGRGAPKSATLIL</sequence>
<dbReference type="CDD" id="cd19607">
    <property type="entry name" value="GTA_TIM-barrel-like"/>
    <property type="match status" value="1"/>
</dbReference>
<feature type="domain" description="Tip attachment protein J" evidence="2">
    <location>
        <begin position="800"/>
        <end position="958"/>
    </location>
</feature>
<dbReference type="OrthoDB" id="8445115at2"/>
<evidence type="ECO:0000259" key="1">
    <source>
        <dbReference type="Pfam" id="PF13547"/>
    </source>
</evidence>